<dbReference type="AlphaFoldDB" id="A0A0F9JRK4"/>
<proteinExistence type="predicted"/>
<reference evidence="2" key="1">
    <citation type="journal article" date="2015" name="Nature">
        <title>Complex archaea that bridge the gap between prokaryotes and eukaryotes.</title>
        <authorList>
            <person name="Spang A."/>
            <person name="Saw J.H."/>
            <person name="Jorgensen S.L."/>
            <person name="Zaremba-Niedzwiedzka K."/>
            <person name="Martijn J."/>
            <person name="Lind A.E."/>
            <person name="van Eijk R."/>
            <person name="Schleper C."/>
            <person name="Guy L."/>
            <person name="Ettema T.J."/>
        </authorList>
    </citation>
    <scope>NUCLEOTIDE SEQUENCE</scope>
</reference>
<feature type="region of interest" description="Disordered" evidence="1">
    <location>
        <begin position="1"/>
        <end position="48"/>
    </location>
</feature>
<organism evidence="2">
    <name type="scientific">marine sediment metagenome</name>
    <dbReference type="NCBI Taxonomy" id="412755"/>
    <lineage>
        <taxon>unclassified sequences</taxon>
        <taxon>metagenomes</taxon>
        <taxon>ecological metagenomes</taxon>
    </lineage>
</organism>
<accession>A0A0F9JRK4</accession>
<name>A0A0F9JRK4_9ZZZZ</name>
<evidence type="ECO:0000256" key="1">
    <source>
        <dbReference type="SAM" id="MobiDB-lite"/>
    </source>
</evidence>
<feature type="compositionally biased region" description="Gly residues" evidence="1">
    <location>
        <begin position="1"/>
        <end position="10"/>
    </location>
</feature>
<evidence type="ECO:0000313" key="2">
    <source>
        <dbReference type="EMBL" id="KKM01613.1"/>
    </source>
</evidence>
<sequence>MTGPGVGEGDGMPDPTDESLEDGAEFELPRWEKMNTEAPPSGWPLRPVQPPLPFESISRYRRPLAFKGKDDEAAFVTAKVSGDGRQTHPFIIEVSLNVTGSPSIELVVEAVTELVAVGALMQMIVVSGAMPYDFFRLSQAGFVNGSAAEFLWQMTSAGGIIQ</sequence>
<gene>
    <name evidence="2" type="ORF">LCGC14_1792660</name>
</gene>
<dbReference type="EMBL" id="LAZR01017150">
    <property type="protein sequence ID" value="KKM01613.1"/>
    <property type="molecule type" value="Genomic_DNA"/>
</dbReference>
<protein>
    <submittedName>
        <fullName evidence="2">Uncharacterized protein</fullName>
    </submittedName>
</protein>
<comment type="caution">
    <text evidence="2">The sequence shown here is derived from an EMBL/GenBank/DDBJ whole genome shotgun (WGS) entry which is preliminary data.</text>
</comment>
<feature type="compositionally biased region" description="Acidic residues" evidence="1">
    <location>
        <begin position="15"/>
        <end position="25"/>
    </location>
</feature>